<dbReference type="EMBL" id="DQVE01000022">
    <property type="protein sequence ID" value="HIP98173.1"/>
    <property type="molecule type" value="Genomic_DNA"/>
</dbReference>
<reference evidence="1" key="1">
    <citation type="journal article" date="2020" name="ISME J.">
        <title>Gammaproteobacteria mediating utilization of methyl-, sulfur- and petroleum organic compounds in deep ocean hydrothermal plumes.</title>
        <authorList>
            <person name="Zhou Z."/>
            <person name="Liu Y."/>
            <person name="Pan J."/>
            <person name="Cron B.R."/>
            <person name="Toner B.M."/>
            <person name="Anantharaman K."/>
            <person name="Breier J.A."/>
            <person name="Dick G.J."/>
            <person name="Li M."/>
        </authorList>
    </citation>
    <scope>NUCLEOTIDE SEQUENCE</scope>
    <source>
        <strain evidence="1">SZUA-1501</strain>
    </source>
</reference>
<comment type="caution">
    <text evidence="1">The sequence shown here is derived from an EMBL/GenBank/DDBJ whole genome shotgun (WGS) entry which is preliminary data.</text>
</comment>
<name>A0A9D0YPL3_AQUAO</name>
<protein>
    <submittedName>
        <fullName evidence="1">Uncharacterized protein</fullName>
    </submittedName>
</protein>
<dbReference type="AlphaFoldDB" id="A0A9D0YPL3"/>
<sequence>MFFPFLGFTLRVEVFIKQNGEIFRVIENNGSILKEKINFIWKEFPLFTHFKVKKTKGEVAIAWRGNFENCLLVTNKGDFIKLTQNTLKIKSDKELKYIQIFPLGSDGKPGLPARVQLEG</sequence>
<accession>A0A9D0YPL3</accession>
<evidence type="ECO:0000313" key="2">
    <source>
        <dbReference type="Proteomes" id="UP000606463"/>
    </source>
</evidence>
<evidence type="ECO:0000313" key="1">
    <source>
        <dbReference type="EMBL" id="HIP98173.1"/>
    </source>
</evidence>
<proteinExistence type="predicted"/>
<dbReference type="Proteomes" id="UP000606463">
    <property type="component" value="Unassembled WGS sequence"/>
</dbReference>
<organism evidence="1 2">
    <name type="scientific">Aquifex aeolicus</name>
    <dbReference type="NCBI Taxonomy" id="63363"/>
    <lineage>
        <taxon>Bacteria</taxon>
        <taxon>Pseudomonadati</taxon>
        <taxon>Aquificota</taxon>
        <taxon>Aquificia</taxon>
        <taxon>Aquificales</taxon>
        <taxon>Aquificaceae</taxon>
        <taxon>Aquifex</taxon>
    </lineage>
</organism>
<gene>
    <name evidence="1" type="ORF">EYH37_02245</name>
</gene>